<feature type="domain" description="HTH lacI-type" evidence="4">
    <location>
        <begin position="1"/>
        <end position="55"/>
    </location>
</feature>
<dbReference type="InterPro" id="IPR028082">
    <property type="entry name" value="Peripla_BP_I"/>
</dbReference>
<dbReference type="Pfam" id="PF13377">
    <property type="entry name" value="Peripla_BP_3"/>
    <property type="match status" value="1"/>
</dbReference>
<organism evidence="5 6">
    <name type="scientific">Pantoea rodasii</name>
    <dbReference type="NCBI Taxonomy" id="1076549"/>
    <lineage>
        <taxon>Bacteria</taxon>
        <taxon>Pseudomonadati</taxon>
        <taxon>Pseudomonadota</taxon>
        <taxon>Gammaproteobacteria</taxon>
        <taxon>Enterobacterales</taxon>
        <taxon>Erwiniaceae</taxon>
        <taxon>Pantoea</taxon>
    </lineage>
</organism>
<dbReference type="PANTHER" id="PTHR30146:SF109">
    <property type="entry name" value="HTH-TYPE TRANSCRIPTIONAL REGULATOR GALS"/>
    <property type="match status" value="1"/>
</dbReference>
<dbReference type="CDD" id="cd01392">
    <property type="entry name" value="HTH_LacI"/>
    <property type="match status" value="1"/>
</dbReference>
<gene>
    <name evidence="5" type="ORF">QU24_15500</name>
</gene>
<dbReference type="RefSeq" id="WP_039332739.1">
    <property type="nucleotide sequence ID" value="NZ_JTJJ01000055.1"/>
</dbReference>
<dbReference type="CDD" id="cd06284">
    <property type="entry name" value="PBP1_LacI-like"/>
    <property type="match status" value="1"/>
</dbReference>
<dbReference type="InterPro" id="IPR000843">
    <property type="entry name" value="HTH_LacI"/>
</dbReference>
<dbReference type="Pfam" id="PF00356">
    <property type="entry name" value="LacI"/>
    <property type="match status" value="1"/>
</dbReference>
<comment type="caution">
    <text evidence="5">The sequence shown here is derived from an EMBL/GenBank/DDBJ whole genome shotgun (WGS) entry which is preliminary data.</text>
</comment>
<name>A0A0B1R7M3_9GAMM</name>
<dbReference type="Gene3D" id="1.10.260.40">
    <property type="entry name" value="lambda repressor-like DNA-binding domains"/>
    <property type="match status" value="1"/>
</dbReference>
<dbReference type="GO" id="GO:0000976">
    <property type="term" value="F:transcription cis-regulatory region binding"/>
    <property type="evidence" value="ECO:0007669"/>
    <property type="project" value="TreeGrafter"/>
</dbReference>
<dbReference type="InterPro" id="IPR010982">
    <property type="entry name" value="Lambda_DNA-bd_dom_sf"/>
</dbReference>
<dbReference type="EMBL" id="JTJJ01000055">
    <property type="protein sequence ID" value="KHJ67207.1"/>
    <property type="molecule type" value="Genomic_DNA"/>
</dbReference>
<dbReference type="InterPro" id="IPR046335">
    <property type="entry name" value="LacI/GalR-like_sensor"/>
</dbReference>
<keyword evidence="3" id="KW-0804">Transcription</keyword>
<accession>A0A0B1R7M3</accession>
<dbReference type="AlphaFoldDB" id="A0A0B1R7M3"/>
<dbReference type="SMART" id="SM00354">
    <property type="entry name" value="HTH_LACI"/>
    <property type="match status" value="1"/>
</dbReference>
<dbReference type="Proteomes" id="UP000030853">
    <property type="component" value="Unassembled WGS sequence"/>
</dbReference>
<evidence type="ECO:0000313" key="5">
    <source>
        <dbReference type="EMBL" id="KHJ67207.1"/>
    </source>
</evidence>
<evidence type="ECO:0000256" key="3">
    <source>
        <dbReference type="ARBA" id="ARBA00023163"/>
    </source>
</evidence>
<reference evidence="5 6" key="1">
    <citation type="submission" date="2014-11" db="EMBL/GenBank/DDBJ databases">
        <title>Genome sequencing of Pantoea rodasii ND03.</title>
        <authorList>
            <person name="Muhamad Yunos N.Y."/>
            <person name="Chan K.-G."/>
        </authorList>
    </citation>
    <scope>NUCLEOTIDE SEQUENCE [LARGE SCALE GENOMIC DNA]</scope>
    <source>
        <strain evidence="5 6">ND03</strain>
    </source>
</reference>
<dbReference type="SUPFAM" id="SSF53822">
    <property type="entry name" value="Periplasmic binding protein-like I"/>
    <property type="match status" value="1"/>
</dbReference>
<keyword evidence="1" id="KW-0805">Transcription regulation</keyword>
<sequence>MSIEKVAHLAGVSKATVSRVLNHHPGVRPDTREKVLAAIEHCDYQPNLLARQLRTAQSHMLLVLISDITNPFCSRVVQGIEAEAEAQGYHILLCNSASQLPREAAYLALLSGKVVDGVITMDAAACLQELKGMIGDAPWVQCAEYDPSIPASSVTIDNKEAAFETVRYLASKGRRRIALVNCDMRYLYSHQRESGYREALEQLELSWGAVAYAENISCESGSAALRELLLHPERPDAVFAVSDVLAVGVIHAALEAGLRVPEDLAVVGFDGIPFTSSLNPPLTTIEQPMNRLGARSVQLLLNRIRQPQSEVVREVLPWKRVERASS</sequence>
<evidence type="ECO:0000256" key="2">
    <source>
        <dbReference type="ARBA" id="ARBA00023125"/>
    </source>
</evidence>
<keyword evidence="5" id="KW-0575">Peroxidase</keyword>
<proteinExistence type="predicted"/>
<dbReference type="PROSITE" id="PS50932">
    <property type="entry name" value="HTH_LACI_2"/>
    <property type="match status" value="1"/>
</dbReference>
<protein>
    <submittedName>
        <fullName evidence="5">Cytochrome C peroxidase</fullName>
    </submittedName>
</protein>
<dbReference type="PANTHER" id="PTHR30146">
    <property type="entry name" value="LACI-RELATED TRANSCRIPTIONAL REPRESSOR"/>
    <property type="match status" value="1"/>
</dbReference>
<dbReference type="GO" id="GO:0003700">
    <property type="term" value="F:DNA-binding transcription factor activity"/>
    <property type="evidence" value="ECO:0007669"/>
    <property type="project" value="TreeGrafter"/>
</dbReference>
<keyword evidence="5" id="KW-0560">Oxidoreductase</keyword>
<keyword evidence="2" id="KW-0238">DNA-binding</keyword>
<evidence type="ECO:0000259" key="4">
    <source>
        <dbReference type="PROSITE" id="PS50932"/>
    </source>
</evidence>
<dbReference type="SUPFAM" id="SSF47413">
    <property type="entry name" value="lambda repressor-like DNA-binding domains"/>
    <property type="match status" value="1"/>
</dbReference>
<evidence type="ECO:0000313" key="6">
    <source>
        <dbReference type="Proteomes" id="UP000030853"/>
    </source>
</evidence>
<evidence type="ECO:0000256" key="1">
    <source>
        <dbReference type="ARBA" id="ARBA00023015"/>
    </source>
</evidence>
<dbReference type="GO" id="GO:0004601">
    <property type="term" value="F:peroxidase activity"/>
    <property type="evidence" value="ECO:0007669"/>
    <property type="project" value="UniProtKB-KW"/>
</dbReference>
<dbReference type="Gene3D" id="3.40.50.2300">
    <property type="match status" value="2"/>
</dbReference>